<evidence type="ECO:0000313" key="1">
    <source>
        <dbReference type="EMBL" id="GAA0469269.1"/>
    </source>
</evidence>
<protein>
    <recommendedName>
        <fullName evidence="3">Flagellar assembly protein FliH/Type III secretion system HrpE domain-containing protein</fullName>
    </recommendedName>
</protein>
<keyword evidence="2" id="KW-1185">Reference proteome</keyword>
<comment type="caution">
    <text evidence="1">The sequence shown here is derived from an EMBL/GenBank/DDBJ whole genome shotgun (WGS) entry which is preliminary data.</text>
</comment>
<gene>
    <name evidence="1" type="ORF">GCM10009096_07750</name>
</gene>
<dbReference type="RefSeq" id="WP_229956648.1">
    <property type="nucleotide sequence ID" value="NZ_BAAAEM010000002.1"/>
</dbReference>
<proteinExistence type="predicted"/>
<dbReference type="Proteomes" id="UP001500713">
    <property type="component" value="Unassembled WGS sequence"/>
</dbReference>
<organism evidence="1 2">
    <name type="scientific">Parasphingorhabdus litoris</name>
    <dbReference type="NCBI Taxonomy" id="394733"/>
    <lineage>
        <taxon>Bacteria</taxon>
        <taxon>Pseudomonadati</taxon>
        <taxon>Pseudomonadota</taxon>
        <taxon>Alphaproteobacteria</taxon>
        <taxon>Sphingomonadales</taxon>
        <taxon>Sphingomonadaceae</taxon>
        <taxon>Parasphingorhabdus</taxon>
    </lineage>
</organism>
<name>A0ABP3K1M2_9SPHN</name>
<accession>A0ABP3K1M2</accession>
<evidence type="ECO:0008006" key="3">
    <source>
        <dbReference type="Google" id="ProtNLM"/>
    </source>
</evidence>
<reference evidence="2" key="1">
    <citation type="journal article" date="2019" name="Int. J. Syst. Evol. Microbiol.">
        <title>The Global Catalogue of Microorganisms (GCM) 10K type strain sequencing project: providing services to taxonomists for standard genome sequencing and annotation.</title>
        <authorList>
            <consortium name="The Broad Institute Genomics Platform"/>
            <consortium name="The Broad Institute Genome Sequencing Center for Infectious Disease"/>
            <person name="Wu L."/>
            <person name="Ma J."/>
        </authorList>
    </citation>
    <scope>NUCLEOTIDE SEQUENCE [LARGE SCALE GENOMIC DNA]</scope>
    <source>
        <strain evidence="2">JCM 14162</strain>
    </source>
</reference>
<dbReference type="EMBL" id="BAAAEM010000002">
    <property type="protein sequence ID" value="GAA0469269.1"/>
    <property type="molecule type" value="Genomic_DNA"/>
</dbReference>
<sequence length="217" mass="24040">MMNLSDDDFSTSQVVSNFSETDFSQRFDEGFYPKYDWRCNHEEALEEEIVEQPAEPTENVINQQVTEAYAQGYLNGQQAAMVHHDYRDEAKASLAAALNRLKVVNEDRLAKPLWETILALFEKAVGHVAADRELVQRRCDAAVALLQEAIGEPCLYVAASDADILKDYDCDIRVETDSTLLPGSVRLIHAEGQVISGTAAIAHAIESRIESAECGSC</sequence>
<evidence type="ECO:0000313" key="2">
    <source>
        <dbReference type="Proteomes" id="UP001500713"/>
    </source>
</evidence>